<evidence type="ECO:0000313" key="1">
    <source>
        <dbReference type="EMBL" id="TFW31381.1"/>
    </source>
</evidence>
<gene>
    <name evidence="1" type="ORF">E4L98_00365</name>
</gene>
<reference evidence="1 2" key="1">
    <citation type="submission" date="2019-03" db="EMBL/GenBank/DDBJ databases">
        <title>Draft Genome Sequence of Duganella callidus sp. nov., a Novel Duganella Species Isolated from Cultivated Soil.</title>
        <authorList>
            <person name="Raths R."/>
            <person name="Peta V."/>
            <person name="Bucking H."/>
        </authorList>
    </citation>
    <scope>NUCLEOTIDE SEQUENCE [LARGE SCALE GENOMIC DNA]</scope>
    <source>
        <strain evidence="1 2">DN04</strain>
    </source>
</reference>
<sequence length="91" mass="10376">MIQFEDDTRAALFGAGILAIDENGKTVFTGLTAMETKFVLDFDESDISRDRDKTRVFKDLLAKFHSAREQKILNVAQLVDERLRTFRGIAH</sequence>
<comment type="caution">
    <text evidence="1">The sequence shown here is derived from an EMBL/GenBank/DDBJ whole genome shotgun (WGS) entry which is preliminary data.</text>
</comment>
<protein>
    <submittedName>
        <fullName evidence="1">Uncharacterized protein</fullName>
    </submittedName>
</protein>
<name>A0A4Y9T0L2_9BURK</name>
<proteinExistence type="predicted"/>
<organism evidence="1 2">
    <name type="scientific">Duganella callida</name>
    <dbReference type="NCBI Taxonomy" id="2561932"/>
    <lineage>
        <taxon>Bacteria</taxon>
        <taxon>Pseudomonadati</taxon>
        <taxon>Pseudomonadota</taxon>
        <taxon>Betaproteobacteria</taxon>
        <taxon>Burkholderiales</taxon>
        <taxon>Oxalobacteraceae</taxon>
        <taxon>Telluria group</taxon>
        <taxon>Duganella</taxon>
    </lineage>
</organism>
<dbReference type="Proteomes" id="UP000297729">
    <property type="component" value="Unassembled WGS sequence"/>
</dbReference>
<dbReference type="AlphaFoldDB" id="A0A4Y9T0L2"/>
<evidence type="ECO:0000313" key="2">
    <source>
        <dbReference type="Proteomes" id="UP000297729"/>
    </source>
</evidence>
<dbReference type="EMBL" id="SPVG01000005">
    <property type="protein sequence ID" value="TFW31381.1"/>
    <property type="molecule type" value="Genomic_DNA"/>
</dbReference>
<keyword evidence="2" id="KW-1185">Reference proteome</keyword>
<dbReference type="OrthoDB" id="9935029at2"/>
<accession>A0A4Y9T0L2</accession>
<dbReference type="RefSeq" id="WP_135199575.1">
    <property type="nucleotide sequence ID" value="NZ_SPVG01000005.1"/>
</dbReference>